<sequence>MFDVLLVEDNQADVLLVHEALTDFAPAVCLHVVDDGEQALAFLRRAGSFAGAPRPHLMLLDGNTPRRNAVEVLRELRGDPELVGLPVVVFSTSAAATDIERSLSAGADGYVEKPLGLGEFLTAVQDTLRSWLSAQERPCS</sequence>
<keyword evidence="1" id="KW-0597">Phosphoprotein</keyword>
<evidence type="ECO:0000259" key="2">
    <source>
        <dbReference type="PROSITE" id="PS50110"/>
    </source>
</evidence>
<dbReference type="EMBL" id="CP003382">
    <property type="protein sequence ID" value="AFZ67159.1"/>
    <property type="molecule type" value="Genomic_DNA"/>
</dbReference>
<keyword evidence="3" id="KW-0238">DNA-binding</keyword>
<accession>L0A137</accession>
<evidence type="ECO:0000313" key="3">
    <source>
        <dbReference type="EMBL" id="AFZ67159.1"/>
    </source>
</evidence>
<dbReference type="SUPFAM" id="SSF52172">
    <property type="entry name" value="CheY-like"/>
    <property type="match status" value="1"/>
</dbReference>
<protein>
    <submittedName>
        <fullName evidence="3">Response regulator with CheY-like receiver domain and winged-helix DNA-binding domain protein</fullName>
    </submittedName>
</protein>
<dbReference type="PROSITE" id="PS50110">
    <property type="entry name" value="RESPONSE_REGULATORY"/>
    <property type="match status" value="1"/>
</dbReference>
<gene>
    <name evidence="3" type="ordered locus">Deipe_1621</name>
</gene>
<organism evidence="3 4">
    <name type="scientific">Deinococcus peraridilitoris (strain DSM 19664 / LMG 22246 / CIP 109416 / KR-200)</name>
    <dbReference type="NCBI Taxonomy" id="937777"/>
    <lineage>
        <taxon>Bacteria</taxon>
        <taxon>Thermotogati</taxon>
        <taxon>Deinococcota</taxon>
        <taxon>Deinococci</taxon>
        <taxon>Deinococcales</taxon>
        <taxon>Deinococcaceae</taxon>
        <taxon>Deinococcus</taxon>
    </lineage>
</organism>
<proteinExistence type="predicted"/>
<feature type="domain" description="Response regulatory" evidence="2">
    <location>
        <begin position="3"/>
        <end position="128"/>
    </location>
</feature>
<dbReference type="Pfam" id="PF00072">
    <property type="entry name" value="Response_reg"/>
    <property type="match status" value="1"/>
</dbReference>
<dbReference type="Proteomes" id="UP000010467">
    <property type="component" value="Chromosome"/>
</dbReference>
<dbReference type="InterPro" id="IPR011006">
    <property type="entry name" value="CheY-like_superfamily"/>
</dbReference>
<dbReference type="HOGENOM" id="CLU_000445_69_17_0"/>
<dbReference type="PATRIC" id="fig|937777.3.peg.1622"/>
<dbReference type="GO" id="GO:0000160">
    <property type="term" value="P:phosphorelay signal transduction system"/>
    <property type="evidence" value="ECO:0007669"/>
    <property type="project" value="InterPro"/>
</dbReference>
<evidence type="ECO:0000256" key="1">
    <source>
        <dbReference type="PROSITE-ProRule" id="PRU00169"/>
    </source>
</evidence>
<dbReference type="STRING" id="937777.Deipe_1621"/>
<dbReference type="PANTHER" id="PTHR44520:SF2">
    <property type="entry name" value="RESPONSE REGULATOR RCP1"/>
    <property type="match status" value="1"/>
</dbReference>
<dbReference type="OrthoDB" id="109585at2"/>
<dbReference type="PANTHER" id="PTHR44520">
    <property type="entry name" value="RESPONSE REGULATOR RCP1-RELATED"/>
    <property type="match status" value="1"/>
</dbReference>
<reference evidence="4" key="1">
    <citation type="submission" date="2012-03" db="EMBL/GenBank/DDBJ databases">
        <title>Complete sequence of chromosome of Deinococcus peraridilitoris DSM 19664.</title>
        <authorList>
            <person name="Lucas S."/>
            <person name="Copeland A."/>
            <person name="Lapidus A."/>
            <person name="Glavina del Rio T."/>
            <person name="Dalin E."/>
            <person name="Tice H."/>
            <person name="Bruce D."/>
            <person name="Goodwin L."/>
            <person name="Pitluck S."/>
            <person name="Peters L."/>
            <person name="Mikhailova N."/>
            <person name="Lu M."/>
            <person name="Kyrpides N."/>
            <person name="Mavromatis K."/>
            <person name="Ivanova N."/>
            <person name="Brettin T."/>
            <person name="Detter J.C."/>
            <person name="Han C."/>
            <person name="Larimer F."/>
            <person name="Land M."/>
            <person name="Hauser L."/>
            <person name="Markowitz V."/>
            <person name="Cheng J.-F."/>
            <person name="Hugenholtz P."/>
            <person name="Woyke T."/>
            <person name="Wu D."/>
            <person name="Pukall R."/>
            <person name="Steenblock K."/>
            <person name="Brambilla E."/>
            <person name="Klenk H.-P."/>
            <person name="Eisen J.A."/>
        </authorList>
    </citation>
    <scope>NUCLEOTIDE SEQUENCE [LARGE SCALE GENOMIC DNA]</scope>
    <source>
        <strain evidence="4">DSM 19664 / LMG 22246 / CIP 109416 / KR-200</strain>
    </source>
</reference>
<dbReference type="SMART" id="SM00448">
    <property type="entry name" value="REC"/>
    <property type="match status" value="1"/>
</dbReference>
<dbReference type="eggNOG" id="COG0745">
    <property type="taxonomic scope" value="Bacteria"/>
</dbReference>
<evidence type="ECO:0000313" key="4">
    <source>
        <dbReference type="Proteomes" id="UP000010467"/>
    </source>
</evidence>
<keyword evidence="4" id="KW-1185">Reference proteome</keyword>
<dbReference type="KEGG" id="dpd:Deipe_1621"/>
<dbReference type="Gene3D" id="3.40.50.2300">
    <property type="match status" value="1"/>
</dbReference>
<dbReference type="InterPro" id="IPR001789">
    <property type="entry name" value="Sig_transdc_resp-reg_receiver"/>
</dbReference>
<dbReference type="RefSeq" id="WP_015235467.1">
    <property type="nucleotide sequence ID" value="NC_019793.1"/>
</dbReference>
<dbReference type="AlphaFoldDB" id="L0A137"/>
<dbReference type="InterPro" id="IPR052893">
    <property type="entry name" value="TCS_response_regulator"/>
</dbReference>
<feature type="modified residue" description="4-aspartylphosphate" evidence="1">
    <location>
        <position position="61"/>
    </location>
</feature>
<dbReference type="CDD" id="cd17557">
    <property type="entry name" value="REC_Rcp-like"/>
    <property type="match status" value="1"/>
</dbReference>
<dbReference type="GO" id="GO:0003677">
    <property type="term" value="F:DNA binding"/>
    <property type="evidence" value="ECO:0007669"/>
    <property type="project" value="UniProtKB-KW"/>
</dbReference>
<name>L0A137_DEIPD</name>